<comment type="caution">
    <text evidence="2">The sequence shown here is derived from an EMBL/GenBank/DDBJ whole genome shotgun (WGS) entry which is preliminary data.</text>
</comment>
<dbReference type="Proteomes" id="UP001148125">
    <property type="component" value="Unassembled WGS sequence"/>
</dbReference>
<name>A0ABT5VI99_9BACI</name>
<keyword evidence="1" id="KW-0472">Membrane</keyword>
<keyword evidence="1" id="KW-1133">Transmembrane helix</keyword>
<accession>A0ABT5VI99</accession>
<sequence>MISASTWFDPYNLEVLVIPLAVILGMLSAWITKRVILGPLVYVSVTILFYMWIYVYFYSSDSSQFFAVHMNDLESYIIETFFIGTTWILSWGLIKAQKKTKLTDELL</sequence>
<keyword evidence="1" id="KW-0812">Transmembrane</keyword>
<protein>
    <recommendedName>
        <fullName evidence="4">Lycopene cyclase domain-containing protein</fullName>
    </recommendedName>
</protein>
<evidence type="ECO:0000313" key="3">
    <source>
        <dbReference type="Proteomes" id="UP001148125"/>
    </source>
</evidence>
<reference evidence="2" key="1">
    <citation type="submission" date="2024-05" db="EMBL/GenBank/DDBJ databases">
        <title>Alkalihalobacillus sp. strain MEB203 novel alkaliphilic bacterium from Lonar Lake, India.</title>
        <authorList>
            <person name="Joshi A."/>
            <person name="Thite S."/>
            <person name="Mengade P."/>
        </authorList>
    </citation>
    <scope>NUCLEOTIDE SEQUENCE</scope>
    <source>
        <strain evidence="2">MEB 203</strain>
    </source>
</reference>
<gene>
    <name evidence="2" type="ORF">N7Z68_17600</name>
</gene>
<feature type="transmembrane region" description="Helical" evidence="1">
    <location>
        <begin position="77"/>
        <end position="94"/>
    </location>
</feature>
<evidence type="ECO:0008006" key="4">
    <source>
        <dbReference type="Google" id="ProtNLM"/>
    </source>
</evidence>
<keyword evidence="3" id="KW-1185">Reference proteome</keyword>
<feature type="transmembrane region" description="Helical" evidence="1">
    <location>
        <begin position="39"/>
        <end position="57"/>
    </location>
</feature>
<dbReference type="EMBL" id="JAOTPO010000013">
    <property type="protein sequence ID" value="MDE5415178.1"/>
    <property type="molecule type" value="Genomic_DNA"/>
</dbReference>
<organism evidence="2 3">
    <name type="scientific">Alkalihalobacterium chitinilyticum</name>
    <dbReference type="NCBI Taxonomy" id="2980103"/>
    <lineage>
        <taxon>Bacteria</taxon>
        <taxon>Bacillati</taxon>
        <taxon>Bacillota</taxon>
        <taxon>Bacilli</taxon>
        <taxon>Bacillales</taxon>
        <taxon>Bacillaceae</taxon>
        <taxon>Alkalihalobacterium</taxon>
    </lineage>
</organism>
<feature type="transmembrane region" description="Helical" evidence="1">
    <location>
        <begin position="15"/>
        <end position="32"/>
    </location>
</feature>
<evidence type="ECO:0000313" key="2">
    <source>
        <dbReference type="EMBL" id="MDE5415178.1"/>
    </source>
</evidence>
<evidence type="ECO:0000256" key="1">
    <source>
        <dbReference type="SAM" id="Phobius"/>
    </source>
</evidence>
<dbReference type="RefSeq" id="WP_275119780.1">
    <property type="nucleotide sequence ID" value="NZ_JAOTPO010000013.1"/>
</dbReference>
<proteinExistence type="predicted"/>